<evidence type="ECO:0000256" key="3">
    <source>
        <dbReference type="ARBA" id="ARBA00023002"/>
    </source>
</evidence>
<dbReference type="InterPro" id="IPR002347">
    <property type="entry name" value="SDR_fam"/>
</dbReference>
<dbReference type="PRINTS" id="PR00081">
    <property type="entry name" value="GDHRDH"/>
</dbReference>
<evidence type="ECO:0000313" key="6">
    <source>
        <dbReference type="Proteomes" id="UP000292136"/>
    </source>
</evidence>
<evidence type="ECO:0000256" key="1">
    <source>
        <dbReference type="ARBA" id="ARBA00006484"/>
    </source>
</evidence>
<gene>
    <name evidence="5" type="ORF">EV678_2448</name>
</gene>
<accession>A0ABY0IMX4</accession>
<keyword evidence="2" id="KW-0521">NADP</keyword>
<dbReference type="Proteomes" id="UP000292136">
    <property type="component" value="Unassembled WGS sequence"/>
</dbReference>
<dbReference type="Gene3D" id="3.40.50.720">
    <property type="entry name" value="NAD(P)-binding Rossmann-like Domain"/>
    <property type="match status" value="1"/>
</dbReference>
<evidence type="ECO:0000256" key="4">
    <source>
        <dbReference type="RuleBase" id="RU000363"/>
    </source>
</evidence>
<comment type="similarity">
    <text evidence="1 4">Belongs to the short-chain dehydrogenases/reductases (SDR) family.</text>
</comment>
<dbReference type="InterPro" id="IPR036291">
    <property type="entry name" value="NAD(P)-bd_dom_sf"/>
</dbReference>
<dbReference type="EMBL" id="SHKM01000002">
    <property type="protein sequence ID" value="RZT76570.1"/>
    <property type="molecule type" value="Genomic_DNA"/>
</dbReference>
<comment type="caution">
    <text evidence="5">The sequence shown here is derived from an EMBL/GenBank/DDBJ whole genome shotgun (WGS) entry which is preliminary data.</text>
</comment>
<dbReference type="PANTHER" id="PTHR43963">
    <property type="entry name" value="CARBONYL REDUCTASE 1-RELATED"/>
    <property type="match status" value="1"/>
</dbReference>
<evidence type="ECO:0000313" key="5">
    <source>
        <dbReference type="EMBL" id="RZT76570.1"/>
    </source>
</evidence>
<keyword evidence="6" id="KW-1185">Reference proteome</keyword>
<dbReference type="PANTHER" id="PTHR43963:SF6">
    <property type="entry name" value="CHAIN DEHYDROGENASE FAMILY PROTEIN, PUTATIVE (AFU_ORTHOLOGUE AFUA_3G15350)-RELATED"/>
    <property type="match status" value="1"/>
</dbReference>
<organism evidence="5 6">
    <name type="scientific">Azospira oryzae</name>
    <dbReference type="NCBI Taxonomy" id="146939"/>
    <lineage>
        <taxon>Bacteria</taxon>
        <taxon>Pseudomonadati</taxon>
        <taxon>Pseudomonadota</taxon>
        <taxon>Betaproteobacteria</taxon>
        <taxon>Rhodocyclales</taxon>
        <taxon>Rhodocyclaceae</taxon>
        <taxon>Azospira</taxon>
    </lineage>
</organism>
<sequence length="243" mass="25169">MLAQKIAVVTGAARGLGLAVAGLLAEQGCRVVLVGRREGPLQAACAELAGRGLAVAALVADVTRGEDVARLAAFLEREYGGVDILVNNAGVFLEPHDFADPASGSLLRVDPALVAATLEANTLAPLRLMQALVPLMRRRGWGRIVNVSSGMGQLSTMGGAWPGYRASKTALNALTRILAAELAAEGAAIKVNAVCPGWCRTEMGGSDAQRSAEEGARSILWAATLPDDGPSGGFFRDGQPLDW</sequence>
<keyword evidence="3" id="KW-0560">Oxidoreductase</keyword>
<protein>
    <submittedName>
        <fullName evidence="5">Short-subunit dehydrogenase</fullName>
    </submittedName>
</protein>
<dbReference type="RefSeq" id="WP_014235790.1">
    <property type="nucleotide sequence ID" value="NZ_SHKM01000002.1"/>
</dbReference>
<dbReference type="SUPFAM" id="SSF51735">
    <property type="entry name" value="NAD(P)-binding Rossmann-fold domains"/>
    <property type="match status" value="1"/>
</dbReference>
<proteinExistence type="inferred from homology"/>
<reference evidence="5 6" key="1">
    <citation type="submission" date="2019-02" db="EMBL/GenBank/DDBJ databases">
        <title>Genomic Encyclopedia of Type Strains, Phase IV (KMG-IV): sequencing the most valuable type-strain genomes for metagenomic binning, comparative biology and taxonomic classification.</title>
        <authorList>
            <person name="Goeker M."/>
        </authorList>
    </citation>
    <scope>NUCLEOTIDE SEQUENCE [LARGE SCALE GENOMIC DNA]</scope>
    <source>
        <strain evidence="5 6">DSM 21223</strain>
    </source>
</reference>
<name>A0ABY0IMX4_9RHOO</name>
<dbReference type="Pfam" id="PF00106">
    <property type="entry name" value="adh_short"/>
    <property type="match status" value="1"/>
</dbReference>
<dbReference type="PRINTS" id="PR00080">
    <property type="entry name" value="SDRFAMILY"/>
</dbReference>
<evidence type="ECO:0000256" key="2">
    <source>
        <dbReference type="ARBA" id="ARBA00022857"/>
    </source>
</evidence>